<dbReference type="EMBL" id="JPMI01000025">
    <property type="protein sequence ID" value="KFA94183.1"/>
    <property type="molecule type" value="Genomic_DNA"/>
</dbReference>
<comment type="caution">
    <text evidence="1">The sequence shown here is derived from an EMBL/GenBank/DDBJ whole genome shotgun (WGS) entry which is preliminary data.</text>
</comment>
<protein>
    <recommendedName>
        <fullName evidence="3">Outer membrane protein beta-barrel domain-containing protein</fullName>
    </recommendedName>
</protein>
<evidence type="ECO:0000313" key="2">
    <source>
        <dbReference type="Proteomes" id="UP000028547"/>
    </source>
</evidence>
<reference evidence="1 2" key="1">
    <citation type="submission" date="2014-07" db="EMBL/GenBank/DDBJ databases">
        <title>Draft Genome Sequence of Gephyronic Acid Producer, Cystobacter violaceus Strain Cb vi76.</title>
        <authorList>
            <person name="Stevens D.C."/>
            <person name="Young J."/>
            <person name="Carmichael R."/>
            <person name="Tan J."/>
            <person name="Taylor R.E."/>
        </authorList>
    </citation>
    <scope>NUCLEOTIDE SEQUENCE [LARGE SCALE GENOMIC DNA]</scope>
    <source>
        <strain evidence="1 2">Cb vi76</strain>
    </source>
</reference>
<dbReference type="Proteomes" id="UP000028547">
    <property type="component" value="Unassembled WGS sequence"/>
</dbReference>
<organism evidence="1 2">
    <name type="scientific">Archangium violaceum Cb vi76</name>
    <dbReference type="NCBI Taxonomy" id="1406225"/>
    <lineage>
        <taxon>Bacteria</taxon>
        <taxon>Pseudomonadati</taxon>
        <taxon>Myxococcota</taxon>
        <taxon>Myxococcia</taxon>
        <taxon>Myxococcales</taxon>
        <taxon>Cystobacterineae</taxon>
        <taxon>Archangiaceae</taxon>
        <taxon>Archangium</taxon>
    </lineage>
</organism>
<evidence type="ECO:0008006" key="3">
    <source>
        <dbReference type="Google" id="ProtNLM"/>
    </source>
</evidence>
<gene>
    <name evidence="1" type="ORF">Q664_04480</name>
</gene>
<proteinExistence type="predicted"/>
<dbReference type="AlphaFoldDB" id="A0A084T0E8"/>
<sequence>MRSTHEYRGGGSRAVPNYWRVLAAAGPVFPLARSGGPVSGPFVQPKLLTNFSYEPAYGYGDDDHAGGASLELHLGLDVGWQFAVGSVYIAPVLGVSVGYGFNMPGGGGRTLSGGPAFVPSRVFHPEFLGYESRRGSAPVLGINLNLLRLGTTF</sequence>
<name>A0A084T0E8_9BACT</name>
<evidence type="ECO:0000313" key="1">
    <source>
        <dbReference type="EMBL" id="KFA94183.1"/>
    </source>
</evidence>
<accession>A0A084T0E8</accession>
<dbReference type="RefSeq" id="WP_043390110.1">
    <property type="nucleotide sequence ID" value="NZ_JPMI01000025.1"/>
</dbReference>